<dbReference type="VEuPathDB" id="FungiDB:VP01_3135g2"/>
<proteinExistence type="predicted"/>
<evidence type="ECO:0000313" key="2">
    <source>
        <dbReference type="Proteomes" id="UP000037035"/>
    </source>
</evidence>
<dbReference type="AlphaFoldDB" id="A0A0L6UZ74"/>
<comment type="caution">
    <text evidence="1">The sequence shown here is derived from an EMBL/GenBank/DDBJ whole genome shotgun (WGS) entry which is preliminary data.</text>
</comment>
<evidence type="ECO:0000313" key="1">
    <source>
        <dbReference type="EMBL" id="KNZ53784.1"/>
    </source>
</evidence>
<sequence>MLLELGEGFGSVSFEDIEQEEIMKIKVKPRPVHAPNPLAPNIYHLEMLRMHLVGILDLFVDLNGMIPSHGGKNLVSL</sequence>
<name>A0A0L6UZ74_9BASI</name>
<keyword evidence="2" id="KW-1185">Reference proteome</keyword>
<accession>A0A0L6UZ74</accession>
<reference evidence="1 2" key="1">
    <citation type="submission" date="2015-08" db="EMBL/GenBank/DDBJ databases">
        <title>Next Generation Sequencing and Analysis of the Genome of Puccinia sorghi L Schw, the Causal Agent of Maize Common Rust.</title>
        <authorList>
            <person name="Rochi L."/>
            <person name="Burguener G."/>
            <person name="Darino M."/>
            <person name="Turjanski A."/>
            <person name="Kreff E."/>
            <person name="Dieguez M.J."/>
            <person name="Sacco F."/>
        </authorList>
    </citation>
    <scope>NUCLEOTIDE SEQUENCE [LARGE SCALE GENOMIC DNA]</scope>
    <source>
        <strain evidence="1 2">RO10H11247</strain>
    </source>
</reference>
<organism evidence="1 2">
    <name type="scientific">Puccinia sorghi</name>
    <dbReference type="NCBI Taxonomy" id="27349"/>
    <lineage>
        <taxon>Eukaryota</taxon>
        <taxon>Fungi</taxon>
        <taxon>Dikarya</taxon>
        <taxon>Basidiomycota</taxon>
        <taxon>Pucciniomycotina</taxon>
        <taxon>Pucciniomycetes</taxon>
        <taxon>Pucciniales</taxon>
        <taxon>Pucciniaceae</taxon>
        <taxon>Puccinia</taxon>
    </lineage>
</organism>
<gene>
    <name evidence="1" type="ORF">VP01_3135g2</name>
</gene>
<dbReference type="EMBL" id="LAVV01008097">
    <property type="protein sequence ID" value="KNZ53784.1"/>
    <property type="molecule type" value="Genomic_DNA"/>
</dbReference>
<dbReference type="Proteomes" id="UP000037035">
    <property type="component" value="Unassembled WGS sequence"/>
</dbReference>
<protein>
    <submittedName>
        <fullName evidence="1">Uncharacterized protein</fullName>
    </submittedName>
</protein>